<evidence type="ECO:0000256" key="2">
    <source>
        <dbReference type="ARBA" id="ARBA00004614"/>
    </source>
</evidence>
<evidence type="ECO:0000256" key="14">
    <source>
        <dbReference type="ARBA" id="ARBA00023180"/>
    </source>
</evidence>
<evidence type="ECO:0000256" key="13">
    <source>
        <dbReference type="ARBA" id="ARBA00023157"/>
    </source>
</evidence>
<keyword evidence="12 24" id="KW-0472">Membrane</keyword>
<evidence type="ECO:0000256" key="4">
    <source>
        <dbReference type="ARBA" id="ARBA00022679"/>
    </source>
</evidence>
<accession>A0A671VSN4</accession>
<dbReference type="InterPro" id="IPR021520">
    <property type="entry name" value="Stealth_CR2"/>
</dbReference>
<dbReference type="Pfam" id="PF17103">
    <property type="entry name" value="Stealth_CR4"/>
    <property type="match status" value="1"/>
</dbReference>
<evidence type="ECO:0000256" key="6">
    <source>
        <dbReference type="ARBA" id="ARBA00022723"/>
    </source>
</evidence>
<comment type="subcellular location">
    <subcellularLocation>
        <location evidence="2">Golgi apparatus membrane</location>
        <topology evidence="2">Single-pass type I membrane protein</topology>
    </subcellularLocation>
    <subcellularLocation>
        <location evidence="1">Golgi apparatus membrane</location>
        <topology evidence="1">Single-pass type II membrane protein</topology>
    </subcellularLocation>
</comment>
<comment type="similarity">
    <text evidence="3">Belongs to the stealth family.</text>
</comment>
<evidence type="ECO:0000256" key="9">
    <source>
        <dbReference type="ARBA" id="ARBA00022968"/>
    </source>
</evidence>
<dbReference type="FunFam" id="3.30.300.320:FF:000002">
    <property type="entry name" value="N-acetylglucosamine-1-phosphotransferase subunits alpha/beta isoform X1"/>
    <property type="match status" value="1"/>
</dbReference>
<protein>
    <recommendedName>
        <fullName evidence="18">N-acetylglucosamine-1-phosphotransferase subunits alpha/beta</fullName>
        <ecNumber evidence="17">2.7.8.17</ecNumber>
    </recommendedName>
    <alternativeName>
        <fullName evidence="21">GlcNAc-1-phosphotransferase subunits alpha/beta</fullName>
    </alternativeName>
    <alternativeName>
        <fullName evidence="20">Stealth protein GNPTAB</fullName>
    </alternativeName>
    <alternativeName>
        <fullName evidence="19">UDP-N-acetylglucosamine-1-phosphotransferase subunits alpha/beta</fullName>
    </alternativeName>
</protein>
<dbReference type="Pfam" id="PF17101">
    <property type="entry name" value="Stealth_CR1"/>
    <property type="match status" value="1"/>
</dbReference>
<keyword evidence="29" id="KW-1185">Reference proteome</keyword>
<keyword evidence="8" id="KW-0106">Calcium</keyword>
<dbReference type="Pfam" id="PF18440">
    <property type="entry name" value="GlcNAc-1_reg"/>
    <property type="match status" value="1"/>
</dbReference>
<dbReference type="GO" id="GO:0005509">
    <property type="term" value="F:calcium ion binding"/>
    <property type="evidence" value="ECO:0007669"/>
    <property type="project" value="InterPro"/>
</dbReference>
<dbReference type="InterPro" id="IPR031357">
    <property type="entry name" value="Stealth_CR3"/>
</dbReference>
<sequence length="1220" mass="137801">MVVVNSVLKLLQRQTYTCLSHRYGLYLCFGGLVLMIVSAFQFGEVVVEWSRDQYHVLFDSYRDNVGGKSFQSRLCLPMPIDVVYTWVNGTDVALLKELKTVKEQMEEEQRALRERLGKNASETTEPECLLSHCIIAPMLALDPALPANVTLKDLPTLSPSFSAAKELLLLNKPFHPSTTASVVVFHAQADGKHTQSTQRRRQFLTTDKEAPGLIRMQSLAYLSGFPATFKETEPLRAKLPSVITSKIKQLYSEASIALLHLNTPQDFTDLTQQAKKNLTLDGKELTISPGYLFWDLTAISQSKQDEDVSASRFEDNEELRYSLRSVERHAPWVRHIFIVTNGQIPSWLNLDNPRVTVVTHQDIFQNHSHLPTFSSPAIETHIHRIPGLSQKFIYLNDDVMFGKDVWPDDFYSHSKGQKVYLTWPVPNCAEGCPGSWIKDGYCDKACNNSACDWDGGDCLGAAGNSRFPAGVGGGGPGGAGGQVWQFAGGLGGLGGTSYCNQGCANSWLADKFCDQACNVLSCGYDVGDCGQEHLGELYHVTLLRNQTLYTLPLGETRPYFSFNRLARRIAEAHVSDNAALRHTSVANKWKTIHLLLHPGHNATQIQYNLTFQRDDDTEFTMSFSVAVDTREVPQVNVSQGETAGKEPKPTLTPEPPFPFSDIPEDKQGPKIQKRQPGEPQDVIEVPALNVSLLPADLQSELQRLEEKLLIGDITIKGYNFTKAELLKSYKTLAQEQHVMKSNPANEGAGKVQRKPYKDLEGEHVDRKPAVEDKDGNNIQKNQNSKEVAVQQKPVTPLIPVHIDDKPKEDSVKHFDLNTAIERPLTSKLLSSISKTKSAESQAEPADAAGGALVGRRLQHFISADRGFLPWERRKYFQELLEEGERLLRALSYEADGGATARKLRDTFADSLRYVNKILNGQFGFTSRKVPAHMPHMIDRLIMQELQDTFPEEFDKTSAHRVRHSEDMQFAFSYFYFLMSAQQQLNVSEVFDEIDTDHSGVLSDREIRTLATRIHELPLSLQDLTGLEQMLINCSKTLPTNLTQLHLVNPTQEAYYDPSMPPVTKGLILHCKPITERIHKAFRDQNKYKFEIMGEDEIAFKMVRTNVSHVVGQLDDIRKNPRKFICLNDNIDHSHKDAATVKAVLRDFYESMFPLPSQFELPREYRNRFLHMEELQEWRVYRDKLKFWTHCVLVTLVIFTVMSFFAEQVSAPTSSDHKRFI</sequence>
<feature type="compositionally biased region" description="Basic and acidic residues" evidence="23">
    <location>
        <begin position="755"/>
        <end position="775"/>
    </location>
</feature>
<evidence type="ECO:0000256" key="10">
    <source>
        <dbReference type="ARBA" id="ARBA00022989"/>
    </source>
</evidence>
<dbReference type="Pfam" id="PF00066">
    <property type="entry name" value="Notch"/>
    <property type="match status" value="2"/>
</dbReference>
<dbReference type="SMART" id="SM00004">
    <property type="entry name" value="NL"/>
    <property type="match status" value="2"/>
</dbReference>
<keyword evidence="11" id="KW-0333">Golgi apparatus</keyword>
<evidence type="ECO:0000256" key="11">
    <source>
        <dbReference type="ARBA" id="ARBA00023034"/>
    </source>
</evidence>
<organism evidence="28 29">
    <name type="scientific">Sparus aurata</name>
    <name type="common">Gilthead sea bream</name>
    <dbReference type="NCBI Taxonomy" id="8175"/>
    <lineage>
        <taxon>Eukaryota</taxon>
        <taxon>Metazoa</taxon>
        <taxon>Chordata</taxon>
        <taxon>Craniata</taxon>
        <taxon>Vertebrata</taxon>
        <taxon>Euteleostomi</taxon>
        <taxon>Actinopterygii</taxon>
        <taxon>Neopterygii</taxon>
        <taxon>Teleostei</taxon>
        <taxon>Neoteleostei</taxon>
        <taxon>Acanthomorphata</taxon>
        <taxon>Eupercaria</taxon>
        <taxon>Spariformes</taxon>
        <taxon>Sparidae</taxon>
        <taxon>Sparus</taxon>
    </lineage>
</organism>
<name>A0A671VSN4_SPAAU</name>
<reference evidence="28" key="1">
    <citation type="submission" date="2021-04" db="EMBL/GenBank/DDBJ databases">
        <authorList>
            <consortium name="Wellcome Sanger Institute Data Sharing"/>
        </authorList>
    </citation>
    <scope>NUCLEOTIDE SEQUENCE [LARGE SCALE GENOMIC DNA]</scope>
</reference>
<dbReference type="PANTHER" id="PTHR24045">
    <property type="match status" value="1"/>
</dbReference>
<dbReference type="GO" id="GO:0000139">
    <property type="term" value="C:Golgi membrane"/>
    <property type="evidence" value="ECO:0007669"/>
    <property type="project" value="UniProtKB-SubCell"/>
</dbReference>
<feature type="region of interest" description="Disordered" evidence="23">
    <location>
        <begin position="634"/>
        <end position="678"/>
    </location>
</feature>
<dbReference type="GO" id="GO:0046835">
    <property type="term" value="P:carbohydrate phosphorylation"/>
    <property type="evidence" value="ECO:0007669"/>
    <property type="project" value="TreeGrafter"/>
</dbReference>
<keyword evidence="22" id="KW-0175">Coiled coil</keyword>
<evidence type="ECO:0000256" key="8">
    <source>
        <dbReference type="ARBA" id="ARBA00022837"/>
    </source>
</evidence>
<dbReference type="InterPro" id="IPR041536">
    <property type="entry name" value="GNPTAB_reg"/>
</dbReference>
<dbReference type="GO" id="GO:0003976">
    <property type="term" value="F:UDP-N-acetylglucosamine-lysosomal-enzyme N-acetylglucosaminephosphotransferase activity"/>
    <property type="evidence" value="ECO:0007669"/>
    <property type="project" value="UniProtKB-EC"/>
</dbReference>
<dbReference type="PROSITE" id="PS50222">
    <property type="entry name" value="EF_HAND_2"/>
    <property type="match status" value="1"/>
</dbReference>
<evidence type="ECO:0000259" key="26">
    <source>
        <dbReference type="PROSITE" id="PS50258"/>
    </source>
</evidence>
<dbReference type="SUPFAM" id="SSF90193">
    <property type="entry name" value="Notch domain"/>
    <property type="match status" value="1"/>
</dbReference>
<feature type="domain" description="DMAP1-binding" evidence="27">
    <location>
        <begin position="689"/>
        <end position="790"/>
    </location>
</feature>
<evidence type="ECO:0000256" key="5">
    <source>
        <dbReference type="ARBA" id="ARBA00022692"/>
    </source>
</evidence>
<feature type="region of interest" description="Disordered" evidence="23">
    <location>
        <begin position="741"/>
        <end position="790"/>
    </location>
</feature>
<comment type="function">
    <text evidence="16">Catalyzes the formation of mannose 6-phosphate (M6P) markers on high mannose type oligosaccharides in the Golgi apparatus. M6P residues are required to bind to the M6P receptors (MPR), which mediate the vesicular transport of lysosomal enzymes to the endosomal/prelysosomal compartment.</text>
</comment>
<gene>
    <name evidence="28" type="primary">GNPTAB</name>
    <name evidence="28" type="synonym">gnptab</name>
</gene>
<evidence type="ECO:0000259" key="25">
    <source>
        <dbReference type="PROSITE" id="PS50222"/>
    </source>
</evidence>
<feature type="transmembrane region" description="Helical" evidence="24">
    <location>
        <begin position="23"/>
        <end position="43"/>
    </location>
</feature>
<reference evidence="28" key="2">
    <citation type="submission" date="2025-08" db="UniProtKB">
        <authorList>
            <consortium name="Ensembl"/>
        </authorList>
    </citation>
    <scope>IDENTIFICATION</scope>
</reference>
<comment type="catalytic activity">
    <reaction evidence="15">
        <text>N(4)-[alpha-D-mannosyl-(1-&gt;2)-alpha-D-mannosyl-(glycan)]-L-asparaginyl-[protein] + UDP-N-acetyl-alpha-D-glucosamine = N(4)-[6-(N-acetyl-alpha-D-glucosaminyl-1-phospho)-alpha-D-mannosyl-(1-&gt;2)-alpha-D-mannosyl-(glycan)]-L-asparaginyl-[protein] + UMP + H(+)</text>
        <dbReference type="Rhea" id="RHEA:13581"/>
        <dbReference type="Rhea" id="RHEA-COMP:14507"/>
        <dbReference type="Rhea" id="RHEA-COMP:14508"/>
        <dbReference type="ChEBI" id="CHEBI:15378"/>
        <dbReference type="ChEBI" id="CHEBI:57705"/>
        <dbReference type="ChEBI" id="CHEBI:57865"/>
        <dbReference type="ChEBI" id="CHEBI:140357"/>
        <dbReference type="ChEBI" id="CHEBI:140369"/>
        <dbReference type="EC" id="2.7.8.17"/>
    </reaction>
</comment>
<dbReference type="InterPro" id="IPR018247">
    <property type="entry name" value="EF_Hand_1_Ca_BS"/>
</dbReference>
<keyword evidence="5 24" id="KW-0812">Transmembrane</keyword>
<dbReference type="GeneTree" id="ENSGT00390000006747"/>
<evidence type="ECO:0000256" key="17">
    <source>
        <dbReference type="ARBA" id="ARBA00066709"/>
    </source>
</evidence>
<evidence type="ECO:0000313" key="28">
    <source>
        <dbReference type="Ensembl" id="ENSSAUP00010029480.1"/>
    </source>
</evidence>
<feature type="domain" description="EF-hand" evidence="25">
    <location>
        <begin position="981"/>
        <end position="1016"/>
    </location>
</feature>
<dbReference type="PROSITE" id="PS51912">
    <property type="entry name" value="DMAP1_BIND"/>
    <property type="match status" value="1"/>
</dbReference>
<evidence type="ECO:0000256" key="1">
    <source>
        <dbReference type="ARBA" id="ARBA00004323"/>
    </source>
</evidence>
<evidence type="ECO:0000313" key="29">
    <source>
        <dbReference type="Proteomes" id="UP000472265"/>
    </source>
</evidence>
<feature type="compositionally biased region" description="Polar residues" evidence="23">
    <location>
        <begin position="776"/>
        <end position="785"/>
    </location>
</feature>
<evidence type="ECO:0000259" key="27">
    <source>
        <dbReference type="PROSITE" id="PS51912"/>
    </source>
</evidence>
<reference evidence="28" key="3">
    <citation type="submission" date="2025-09" db="UniProtKB">
        <authorList>
            <consortium name="Ensembl"/>
        </authorList>
    </citation>
    <scope>IDENTIFICATION</scope>
</reference>
<dbReference type="EC" id="2.7.8.17" evidence="17"/>
<keyword evidence="6" id="KW-0479">Metal-binding</keyword>
<dbReference type="InterPro" id="IPR010506">
    <property type="entry name" value="DMAP1-bd"/>
</dbReference>
<evidence type="ECO:0000256" key="16">
    <source>
        <dbReference type="ARBA" id="ARBA00057240"/>
    </source>
</evidence>
<dbReference type="AlphaFoldDB" id="A0A671VSN4"/>
<evidence type="ECO:0000256" key="15">
    <source>
        <dbReference type="ARBA" id="ARBA00050775"/>
    </source>
</evidence>
<dbReference type="Ensembl" id="ENSSAUT00010031083.1">
    <property type="protein sequence ID" value="ENSSAUP00010029480.1"/>
    <property type="gene ID" value="ENSSAUG00010012649.1"/>
</dbReference>
<dbReference type="InterPro" id="IPR002048">
    <property type="entry name" value="EF_hand_dom"/>
</dbReference>
<evidence type="ECO:0000256" key="23">
    <source>
        <dbReference type="SAM" id="MobiDB-lite"/>
    </source>
</evidence>
<dbReference type="InterPro" id="IPR031356">
    <property type="entry name" value="Stealth_CR4"/>
</dbReference>
<evidence type="ECO:0000256" key="7">
    <source>
        <dbReference type="ARBA" id="ARBA00022737"/>
    </source>
</evidence>
<dbReference type="PROSITE" id="PS00018">
    <property type="entry name" value="EF_HAND_1"/>
    <property type="match status" value="1"/>
</dbReference>
<evidence type="ECO:0000256" key="21">
    <source>
        <dbReference type="ARBA" id="ARBA00082117"/>
    </source>
</evidence>
<dbReference type="Pfam" id="PF17102">
    <property type="entry name" value="Stealth_CR3"/>
    <property type="match status" value="1"/>
</dbReference>
<dbReference type="CDD" id="cd21600">
    <property type="entry name" value="RRM2_GNPTAB"/>
    <property type="match status" value="1"/>
</dbReference>
<keyword evidence="4" id="KW-0808">Transferase</keyword>
<evidence type="ECO:0000256" key="12">
    <source>
        <dbReference type="ARBA" id="ARBA00023136"/>
    </source>
</evidence>
<dbReference type="Proteomes" id="UP000472265">
    <property type="component" value="Chromosome 14"/>
</dbReference>
<dbReference type="InterPro" id="IPR000800">
    <property type="entry name" value="Notch_dom"/>
</dbReference>
<dbReference type="InterPro" id="IPR031358">
    <property type="entry name" value="Stealth_CR1"/>
</dbReference>
<keyword evidence="10 24" id="KW-1133">Transmembrane helix</keyword>
<keyword evidence="9" id="KW-0735">Signal-anchor</keyword>
<feature type="domain" description="LNR" evidence="26">
    <location>
        <begin position="428"/>
        <end position="458"/>
    </location>
</feature>
<evidence type="ECO:0000256" key="22">
    <source>
        <dbReference type="SAM" id="Coils"/>
    </source>
</evidence>
<dbReference type="PROSITE" id="PS50258">
    <property type="entry name" value="LNR"/>
    <property type="match status" value="1"/>
</dbReference>
<dbReference type="PANTHER" id="PTHR24045:SF0">
    <property type="entry name" value="N-ACETYLGLUCOSAMINE-1-PHOSPHOTRANSFERASE SUBUNITS ALPHA_BETA"/>
    <property type="match status" value="1"/>
</dbReference>
<dbReference type="Pfam" id="PF06464">
    <property type="entry name" value="DMAP_binding"/>
    <property type="match status" value="1"/>
</dbReference>
<keyword evidence="14" id="KW-0325">Glycoprotein</keyword>
<proteinExistence type="inferred from homology"/>
<evidence type="ECO:0000256" key="3">
    <source>
        <dbReference type="ARBA" id="ARBA00007583"/>
    </source>
</evidence>
<evidence type="ECO:0000256" key="18">
    <source>
        <dbReference type="ARBA" id="ARBA00070893"/>
    </source>
</evidence>
<dbReference type="SMART" id="SM01137">
    <property type="entry name" value="DMAP_binding"/>
    <property type="match status" value="1"/>
</dbReference>
<dbReference type="InterPro" id="IPR035993">
    <property type="entry name" value="Notch-like_dom_sf"/>
</dbReference>
<dbReference type="Gene3D" id="3.30.300.320">
    <property type="match status" value="1"/>
</dbReference>
<dbReference type="GO" id="GO:0016256">
    <property type="term" value="P:N-glycan processing to lysosome"/>
    <property type="evidence" value="ECO:0007669"/>
    <property type="project" value="TreeGrafter"/>
</dbReference>
<dbReference type="InterPro" id="IPR047141">
    <property type="entry name" value="Stealth"/>
</dbReference>
<feature type="coiled-coil region" evidence="22">
    <location>
        <begin position="95"/>
        <end position="122"/>
    </location>
</feature>
<keyword evidence="13" id="KW-1015">Disulfide bond</keyword>
<evidence type="ECO:0000256" key="19">
    <source>
        <dbReference type="ARBA" id="ARBA00078196"/>
    </source>
</evidence>
<evidence type="ECO:0000256" key="24">
    <source>
        <dbReference type="SAM" id="Phobius"/>
    </source>
</evidence>
<dbReference type="Pfam" id="PF11380">
    <property type="entry name" value="Stealth_CR2"/>
    <property type="match status" value="1"/>
</dbReference>
<evidence type="ECO:0000256" key="20">
    <source>
        <dbReference type="ARBA" id="ARBA00079995"/>
    </source>
</evidence>
<keyword evidence="7" id="KW-0677">Repeat</keyword>